<dbReference type="PATRIC" id="fig|2340.3.peg.345"/>
<reference evidence="9 11" key="2">
    <citation type="submission" date="2016-11" db="EMBL/GenBank/DDBJ databases">
        <title>Mixed transmission modes and dynamic genome evolution in an obligate animal-bacterial symbiosis.</title>
        <authorList>
            <person name="Russell S.L."/>
            <person name="Corbett-Detig R.B."/>
            <person name="Cavanaugh C.M."/>
        </authorList>
    </citation>
    <scope>NUCLEOTIDE SEQUENCE [LARGE SCALE GENOMIC DNA]</scope>
    <source>
        <strain evidence="9">MA-KB16</strain>
    </source>
</reference>
<keyword evidence="10" id="KW-1185">Reference proteome</keyword>
<proteinExistence type="predicted"/>
<evidence type="ECO:0000256" key="4">
    <source>
        <dbReference type="ARBA" id="ARBA00022964"/>
    </source>
</evidence>
<evidence type="ECO:0000313" key="11">
    <source>
        <dbReference type="Proteomes" id="UP000190962"/>
    </source>
</evidence>
<evidence type="ECO:0000256" key="5">
    <source>
        <dbReference type="ARBA" id="ARBA00023002"/>
    </source>
</evidence>
<dbReference type="GO" id="GO:0005506">
    <property type="term" value="F:iron ion binding"/>
    <property type="evidence" value="ECO:0007669"/>
    <property type="project" value="InterPro"/>
</dbReference>
<dbReference type="OrthoDB" id="564897at2"/>
<dbReference type="PANTHER" id="PTHR10869">
    <property type="entry name" value="PROLYL 4-HYDROXYLASE ALPHA SUBUNIT"/>
    <property type="match status" value="1"/>
</dbReference>
<evidence type="ECO:0000313" key="8">
    <source>
        <dbReference type="EMBL" id="KHF25831.1"/>
    </source>
</evidence>
<dbReference type="Pfam" id="PF13640">
    <property type="entry name" value="2OG-FeII_Oxy_3"/>
    <property type="match status" value="1"/>
</dbReference>
<evidence type="ECO:0000256" key="1">
    <source>
        <dbReference type="ARBA" id="ARBA00001961"/>
    </source>
</evidence>
<comment type="caution">
    <text evidence="8">The sequence shown here is derived from an EMBL/GenBank/DDBJ whole genome shotgun (WGS) entry which is preliminary data.</text>
</comment>
<accession>A0A0B0HEG1</accession>
<dbReference type="GO" id="GO:0031418">
    <property type="term" value="F:L-ascorbic acid binding"/>
    <property type="evidence" value="ECO:0007669"/>
    <property type="project" value="UniProtKB-KW"/>
</dbReference>
<keyword evidence="6" id="KW-0408">Iron</keyword>
<evidence type="ECO:0000256" key="2">
    <source>
        <dbReference type="ARBA" id="ARBA00022723"/>
    </source>
</evidence>
<dbReference type="PROSITE" id="PS51471">
    <property type="entry name" value="FE2OG_OXY"/>
    <property type="match status" value="1"/>
</dbReference>
<dbReference type="Proteomes" id="UP000030856">
    <property type="component" value="Unassembled WGS sequence"/>
</dbReference>
<keyword evidence="2" id="KW-0479">Metal-binding</keyword>
<evidence type="ECO:0000313" key="9">
    <source>
        <dbReference type="EMBL" id="OOY34533.1"/>
    </source>
</evidence>
<dbReference type="EMBL" id="JRAA01000001">
    <property type="protein sequence ID" value="KHF25831.1"/>
    <property type="molecule type" value="Genomic_DNA"/>
</dbReference>
<dbReference type="GO" id="GO:0016705">
    <property type="term" value="F:oxidoreductase activity, acting on paired donors, with incorporation or reduction of molecular oxygen"/>
    <property type="evidence" value="ECO:0007669"/>
    <property type="project" value="InterPro"/>
</dbReference>
<dbReference type="STRING" id="2340.JV46_19690"/>
<comment type="cofactor">
    <cofactor evidence="1">
        <name>L-ascorbate</name>
        <dbReference type="ChEBI" id="CHEBI:38290"/>
    </cofactor>
</comment>
<dbReference type="InterPro" id="IPR044862">
    <property type="entry name" value="Pro_4_hyd_alph_FE2OG_OXY"/>
</dbReference>
<protein>
    <submittedName>
        <fullName evidence="8">2OG-Fe(II) oxygenase</fullName>
    </submittedName>
</protein>
<keyword evidence="4" id="KW-0223">Dioxygenase</keyword>
<organism evidence="8 10">
    <name type="scientific">Solemya velum gill symbiont</name>
    <dbReference type="NCBI Taxonomy" id="2340"/>
    <lineage>
        <taxon>Bacteria</taxon>
        <taxon>Pseudomonadati</taxon>
        <taxon>Pseudomonadota</taxon>
        <taxon>Gammaproteobacteria</taxon>
        <taxon>sulfur-oxidizing symbionts</taxon>
    </lineage>
</organism>
<reference evidence="8 10" key="1">
    <citation type="journal article" date="2014" name="BMC Genomics">
        <title>The genome of the intracellular bacterium of the coastal bivalve, Solemya velum: a blueprint for thriving in and out of symbiosis.</title>
        <authorList>
            <person name="Dmytrenko O."/>
            <person name="Russell S.L."/>
            <person name="Loo W.T."/>
            <person name="Fontanez K.M."/>
            <person name="Liao L."/>
            <person name="Roeselers G."/>
            <person name="Sharma R."/>
            <person name="Stewart F.J."/>
            <person name="Newton I.L."/>
            <person name="Woyke T."/>
            <person name="Wu D."/>
            <person name="Lang J.M."/>
            <person name="Eisen J.A."/>
            <person name="Cavanaugh C.M."/>
        </authorList>
    </citation>
    <scope>NUCLEOTIDE SEQUENCE [LARGE SCALE GENOMIC DNA]</scope>
    <source>
        <strain evidence="8 10">WH</strain>
    </source>
</reference>
<sequence>MTTAFDKQVTPLRTIFEVKPGSFIFSRENALPADFCDEVVRRFEASESYQRKGVIGQLGEEDSGIKSTMDLVVSDKDDWKDIDQMFFRGMAAAMNEFRESFPYFKGHFKDLGYQVQRYLPGDYYHWHIDGGSHQFADRQLVALWYLNDVPEGAGGETQFLFQDISVRPEKGKLVLFPPFWTHEHRAAEMLSGAKYIATTWVLFR</sequence>
<keyword evidence="5" id="KW-0560">Oxidoreductase</keyword>
<dbReference type="GeneID" id="86991378"/>
<evidence type="ECO:0000256" key="6">
    <source>
        <dbReference type="ARBA" id="ARBA00023004"/>
    </source>
</evidence>
<dbReference type="PANTHER" id="PTHR10869:SF246">
    <property type="entry name" value="TRANSMEMBRANE PROLYL 4-HYDROXYLASE"/>
    <property type="match status" value="1"/>
</dbReference>
<dbReference type="SMART" id="SM00702">
    <property type="entry name" value="P4Hc"/>
    <property type="match status" value="1"/>
</dbReference>
<evidence type="ECO:0000259" key="7">
    <source>
        <dbReference type="PROSITE" id="PS51471"/>
    </source>
</evidence>
<keyword evidence="3" id="KW-0847">Vitamin C</keyword>
<evidence type="ECO:0000313" key="10">
    <source>
        <dbReference type="Proteomes" id="UP000030856"/>
    </source>
</evidence>
<dbReference type="InterPro" id="IPR005123">
    <property type="entry name" value="Oxoglu/Fe-dep_dioxygenase_dom"/>
</dbReference>
<dbReference type="Proteomes" id="UP000190962">
    <property type="component" value="Unassembled WGS sequence"/>
</dbReference>
<dbReference type="AlphaFoldDB" id="A0A0B0HEG1"/>
<dbReference type="Gene3D" id="2.60.120.620">
    <property type="entry name" value="q2cbj1_9rhob like domain"/>
    <property type="match status" value="1"/>
</dbReference>
<dbReference type="GO" id="GO:0051213">
    <property type="term" value="F:dioxygenase activity"/>
    <property type="evidence" value="ECO:0007669"/>
    <property type="project" value="UniProtKB-KW"/>
</dbReference>
<dbReference type="InterPro" id="IPR045054">
    <property type="entry name" value="P4HA-like"/>
</dbReference>
<dbReference type="RefSeq" id="WP_043115513.1">
    <property type="nucleotide sequence ID" value="NZ_JRAA01000001.1"/>
</dbReference>
<dbReference type="EMBL" id="MPNX01000014">
    <property type="protein sequence ID" value="OOY34533.1"/>
    <property type="molecule type" value="Genomic_DNA"/>
</dbReference>
<name>A0A0B0HEG1_SOVGS</name>
<gene>
    <name evidence="9" type="ORF">BOV88_09515</name>
    <name evidence="8" type="ORF">JV46_19690</name>
</gene>
<dbReference type="InterPro" id="IPR006620">
    <property type="entry name" value="Pro_4_hyd_alph"/>
</dbReference>
<dbReference type="eggNOG" id="COG3751">
    <property type="taxonomic scope" value="Bacteria"/>
</dbReference>
<evidence type="ECO:0000256" key="3">
    <source>
        <dbReference type="ARBA" id="ARBA00022896"/>
    </source>
</evidence>
<feature type="domain" description="Fe2OG dioxygenase" evidence="7">
    <location>
        <begin position="109"/>
        <end position="203"/>
    </location>
</feature>